<evidence type="ECO:0000313" key="2">
    <source>
        <dbReference type="EMBL" id="RVE69859.1"/>
    </source>
</evidence>
<sequence length="114" mass="12285">MTRRTPLTSESDTSEDNRRISLISSRGDRSNSLSDSSAAGGTRAPKSGGVGAGATPASGGVSHDAPQDRFIAARRCPSVTDRCEEDRDSPLMNRKIRDSGRKRVTNCIQEMKFD</sequence>
<gene>
    <name evidence="2" type="ORF">OJAV_G00082020</name>
</gene>
<name>A0A437D5B8_ORYJA</name>
<keyword evidence="3" id="KW-1185">Reference proteome</keyword>
<accession>A0A437D5B8</accession>
<feature type="compositionally biased region" description="Polar residues" evidence="1">
    <location>
        <begin position="30"/>
        <end position="39"/>
    </location>
</feature>
<reference evidence="2 3" key="2">
    <citation type="submission" date="2019-01" db="EMBL/GenBank/DDBJ databases">
        <title>A chromosome length genome reference of the Java medaka (oryzias javanicus).</title>
        <authorList>
            <person name="Herpin A."/>
            <person name="Takehana Y."/>
            <person name="Naruse K."/>
            <person name="Ansai S."/>
            <person name="Kawaguchi M."/>
        </authorList>
    </citation>
    <scope>NUCLEOTIDE SEQUENCE [LARGE SCALE GENOMIC DNA]</scope>
    <source>
        <strain evidence="2">RS831</strain>
        <tissue evidence="2">Whole body</tissue>
    </source>
</reference>
<reference evidence="2 3" key="1">
    <citation type="submission" date="2018-11" db="EMBL/GenBank/DDBJ databases">
        <authorList>
            <person name="Lopez-Roques C."/>
            <person name="Donnadieu C."/>
            <person name="Bouchez O."/>
            <person name="Klopp C."/>
            <person name="Cabau C."/>
            <person name="Zahm M."/>
        </authorList>
    </citation>
    <scope>NUCLEOTIDE SEQUENCE [LARGE SCALE GENOMIC DNA]</scope>
    <source>
        <strain evidence="2">RS831</strain>
        <tissue evidence="2">Whole body</tissue>
    </source>
</reference>
<organism evidence="2 3">
    <name type="scientific">Oryzias javanicus</name>
    <name type="common">Javanese ricefish</name>
    <name type="synonym">Aplocheilus javanicus</name>
    <dbReference type="NCBI Taxonomy" id="123683"/>
    <lineage>
        <taxon>Eukaryota</taxon>
        <taxon>Metazoa</taxon>
        <taxon>Chordata</taxon>
        <taxon>Craniata</taxon>
        <taxon>Vertebrata</taxon>
        <taxon>Euteleostomi</taxon>
        <taxon>Actinopterygii</taxon>
        <taxon>Neopterygii</taxon>
        <taxon>Teleostei</taxon>
        <taxon>Neoteleostei</taxon>
        <taxon>Acanthomorphata</taxon>
        <taxon>Ovalentaria</taxon>
        <taxon>Atherinomorphae</taxon>
        <taxon>Beloniformes</taxon>
        <taxon>Adrianichthyidae</taxon>
        <taxon>Oryziinae</taxon>
        <taxon>Oryzias</taxon>
    </lineage>
</organism>
<feature type="compositionally biased region" description="Polar residues" evidence="1">
    <location>
        <begin position="1"/>
        <end position="11"/>
    </location>
</feature>
<protein>
    <submittedName>
        <fullName evidence="2">Uncharacterized protein</fullName>
    </submittedName>
</protein>
<feature type="region of interest" description="Disordered" evidence="1">
    <location>
        <begin position="1"/>
        <end position="67"/>
    </location>
</feature>
<evidence type="ECO:0000256" key="1">
    <source>
        <dbReference type="SAM" id="MobiDB-lite"/>
    </source>
</evidence>
<proteinExistence type="predicted"/>
<dbReference type="AlphaFoldDB" id="A0A437D5B8"/>
<dbReference type="EMBL" id="CM012444">
    <property type="protein sequence ID" value="RVE69859.1"/>
    <property type="molecule type" value="Genomic_DNA"/>
</dbReference>
<dbReference type="Proteomes" id="UP000283210">
    <property type="component" value="Chromosome 8"/>
</dbReference>
<evidence type="ECO:0000313" key="3">
    <source>
        <dbReference type="Proteomes" id="UP000283210"/>
    </source>
</evidence>